<reference evidence="3 4" key="1">
    <citation type="submission" date="2019-07" db="EMBL/GenBank/DDBJ databases">
        <title>Genomic Encyclopedia of Type Strains, Phase I: the one thousand microbial genomes (KMG-I) project.</title>
        <authorList>
            <person name="Kyrpides N."/>
        </authorList>
    </citation>
    <scope>NUCLEOTIDE SEQUENCE [LARGE SCALE GENOMIC DNA]</scope>
    <source>
        <strain evidence="3 4">DSM 16647</strain>
    </source>
</reference>
<dbReference type="AlphaFoldDB" id="A0A5S5B0K5"/>
<protein>
    <submittedName>
        <fullName evidence="3">Flagellar basal-body rod modification protein FlgD</fullName>
    </submittedName>
</protein>
<keyword evidence="3" id="KW-0282">Flagellum</keyword>
<sequence>MDKVNFTAVSQTYRGADNVSAGRAQLGKDDFLKLLITELKHQNPLEPLDSKEYIAQLATFTSLEQLQNLNSQISAMSAISVIGKTAKARIKEGYVSGIIKGVAFDQGNLNLIIGDEEKLVPLRDVFEIR</sequence>
<dbReference type="InterPro" id="IPR005648">
    <property type="entry name" value="FlgD"/>
</dbReference>
<evidence type="ECO:0000256" key="2">
    <source>
        <dbReference type="ARBA" id="ARBA00022795"/>
    </source>
</evidence>
<evidence type="ECO:0000313" key="3">
    <source>
        <dbReference type="EMBL" id="TYP59926.1"/>
    </source>
</evidence>
<keyword evidence="3" id="KW-0969">Cilium</keyword>
<keyword evidence="3" id="KW-0966">Cell projection</keyword>
<evidence type="ECO:0000256" key="1">
    <source>
        <dbReference type="ARBA" id="ARBA00010577"/>
    </source>
</evidence>
<keyword evidence="2" id="KW-1005">Bacterial flagellum biogenesis</keyword>
<accession>A0A5S5B0K5</accession>
<dbReference type="OrthoDB" id="280334at2"/>
<gene>
    <name evidence="3" type="ORF">LZ11_00087</name>
</gene>
<evidence type="ECO:0000313" key="4">
    <source>
        <dbReference type="Proteomes" id="UP000322294"/>
    </source>
</evidence>
<dbReference type="Pfam" id="PF03963">
    <property type="entry name" value="FlgD"/>
    <property type="match status" value="1"/>
</dbReference>
<dbReference type="Proteomes" id="UP000322294">
    <property type="component" value="Unassembled WGS sequence"/>
</dbReference>
<dbReference type="EMBL" id="VNHO01000001">
    <property type="protein sequence ID" value="TYP59926.1"/>
    <property type="molecule type" value="Genomic_DNA"/>
</dbReference>
<dbReference type="GO" id="GO:0044781">
    <property type="term" value="P:bacterial-type flagellum organization"/>
    <property type="evidence" value="ECO:0007669"/>
    <property type="project" value="UniProtKB-KW"/>
</dbReference>
<name>A0A5S5B0K5_9FIRM</name>
<organism evidence="3 4">
    <name type="scientific">Thermosediminibacter litoriperuensis</name>
    <dbReference type="NCBI Taxonomy" id="291989"/>
    <lineage>
        <taxon>Bacteria</taxon>
        <taxon>Bacillati</taxon>
        <taxon>Bacillota</taxon>
        <taxon>Clostridia</taxon>
        <taxon>Thermosediminibacterales</taxon>
        <taxon>Thermosediminibacteraceae</taxon>
        <taxon>Thermosediminibacter</taxon>
    </lineage>
</organism>
<keyword evidence="4" id="KW-1185">Reference proteome</keyword>
<dbReference type="RefSeq" id="WP_148865572.1">
    <property type="nucleotide sequence ID" value="NZ_VNHO01000001.1"/>
</dbReference>
<comment type="caution">
    <text evidence="3">The sequence shown here is derived from an EMBL/GenBank/DDBJ whole genome shotgun (WGS) entry which is preliminary data.</text>
</comment>
<comment type="similarity">
    <text evidence="1">Belongs to the FlgD family.</text>
</comment>
<proteinExistence type="inferred from homology"/>